<dbReference type="InterPro" id="IPR014169">
    <property type="entry name" value="Pal_lipo_C"/>
</dbReference>
<dbReference type="InterPro" id="IPR006690">
    <property type="entry name" value="OMPA-like_CS"/>
</dbReference>
<proteinExistence type="inferred from homology"/>
<dbReference type="RefSeq" id="WP_133679917.1">
    <property type="nucleotide sequence ID" value="NZ_SNZP01000005.1"/>
</dbReference>
<evidence type="ECO:0000256" key="8">
    <source>
        <dbReference type="HAMAP-Rule" id="MF_02204"/>
    </source>
</evidence>
<keyword evidence="7 8" id="KW-0131">Cell cycle</keyword>
<evidence type="ECO:0000256" key="1">
    <source>
        <dbReference type="ARBA" id="ARBA00022618"/>
    </source>
</evidence>
<dbReference type="EMBL" id="SNZP01000005">
    <property type="protein sequence ID" value="TDR80377.1"/>
    <property type="molecule type" value="Genomic_DNA"/>
</dbReference>
<dbReference type="OrthoDB" id="9809164at2"/>
<dbReference type="InterPro" id="IPR036737">
    <property type="entry name" value="OmpA-like_sf"/>
</dbReference>
<feature type="compositionally biased region" description="Polar residues" evidence="9">
    <location>
        <begin position="22"/>
        <end position="51"/>
    </location>
</feature>
<feature type="region of interest" description="Disordered" evidence="9">
    <location>
        <begin position="21"/>
        <end position="59"/>
    </location>
</feature>
<accession>A0A4R7B9T7</accession>
<gene>
    <name evidence="8" type="primary">pal</name>
    <name evidence="12" type="ORF">DFP86_105246</name>
</gene>
<sequence length="172" mass="18430">MNWKQLLIGTAAASLLAACSSTKPPETTAPVASQPTTAVAPTTSSEQSQTALDPLHDPNSPLAQRSVYFDFDSSVVKEDYKGLIGTHADYLKANGNHKITIQGNTDARGSREYNLALGQRRAESVKKSMEVLGVADKQLEAVSFGKEKPKATGTSDADYAENRRADIVYDGQ</sequence>
<evidence type="ECO:0000256" key="5">
    <source>
        <dbReference type="ARBA" id="ARBA00023237"/>
    </source>
</evidence>
<organism evidence="12 13">
    <name type="scientific">Paludibacterium purpuratum</name>
    <dbReference type="NCBI Taxonomy" id="1144873"/>
    <lineage>
        <taxon>Bacteria</taxon>
        <taxon>Pseudomonadati</taxon>
        <taxon>Pseudomonadota</taxon>
        <taxon>Betaproteobacteria</taxon>
        <taxon>Neisseriales</taxon>
        <taxon>Chromobacteriaceae</taxon>
        <taxon>Paludibacterium</taxon>
    </lineage>
</organism>
<feature type="domain" description="OmpA-like" evidence="11">
    <location>
        <begin position="56"/>
        <end position="172"/>
    </location>
</feature>
<dbReference type="PANTHER" id="PTHR30329">
    <property type="entry name" value="STATOR ELEMENT OF FLAGELLAR MOTOR COMPLEX"/>
    <property type="match status" value="1"/>
</dbReference>
<evidence type="ECO:0000313" key="12">
    <source>
        <dbReference type="EMBL" id="TDR80377.1"/>
    </source>
</evidence>
<evidence type="ECO:0000256" key="3">
    <source>
        <dbReference type="ARBA" id="ARBA00023136"/>
    </source>
</evidence>
<dbReference type="SUPFAM" id="SSF103088">
    <property type="entry name" value="OmpA-like"/>
    <property type="match status" value="1"/>
</dbReference>
<keyword evidence="2 8" id="KW-0732">Signal</keyword>
<evidence type="ECO:0000256" key="9">
    <source>
        <dbReference type="SAM" id="MobiDB-lite"/>
    </source>
</evidence>
<comment type="similarity">
    <text evidence="8">Belongs to the Pal lipoprotein family.</text>
</comment>
<feature type="chain" id="PRO_5020222139" description="Peptidoglycan-associated lipoprotein" evidence="10">
    <location>
        <begin position="18"/>
        <end position="172"/>
    </location>
</feature>
<feature type="signal peptide" evidence="10">
    <location>
        <begin position="1"/>
        <end position="17"/>
    </location>
</feature>
<dbReference type="PROSITE" id="PS51257">
    <property type="entry name" value="PROKAR_LIPOPROTEIN"/>
    <property type="match status" value="1"/>
</dbReference>
<evidence type="ECO:0000256" key="6">
    <source>
        <dbReference type="ARBA" id="ARBA00023288"/>
    </source>
</evidence>
<evidence type="ECO:0000256" key="2">
    <source>
        <dbReference type="ARBA" id="ARBA00022729"/>
    </source>
</evidence>
<evidence type="ECO:0000313" key="13">
    <source>
        <dbReference type="Proteomes" id="UP000295611"/>
    </source>
</evidence>
<dbReference type="InterPro" id="IPR050330">
    <property type="entry name" value="Bact_OuterMem_StrucFunc"/>
</dbReference>
<reference evidence="12 13" key="1">
    <citation type="submission" date="2019-03" db="EMBL/GenBank/DDBJ databases">
        <title>Genomic Encyclopedia of Type Strains, Phase III (KMG-III): the genomes of soil and plant-associated and newly described type strains.</title>
        <authorList>
            <person name="Whitman W."/>
        </authorList>
    </citation>
    <scope>NUCLEOTIDE SEQUENCE [LARGE SCALE GENOMIC DNA]</scope>
    <source>
        <strain evidence="12 13">CECT 8976</strain>
    </source>
</reference>
<dbReference type="NCBIfam" id="TIGR02802">
    <property type="entry name" value="Pal_lipo"/>
    <property type="match status" value="1"/>
</dbReference>
<evidence type="ECO:0000256" key="7">
    <source>
        <dbReference type="ARBA" id="ARBA00023306"/>
    </source>
</evidence>
<keyword evidence="6 8" id="KW-0449">Lipoprotein</keyword>
<dbReference type="InterPro" id="IPR006664">
    <property type="entry name" value="OMP_bac"/>
</dbReference>
<comment type="function">
    <text evidence="8">Part of the Tol-Pal system, which plays a role in outer membrane invagination during cell division and is important for maintaining outer membrane integrity.</text>
</comment>
<evidence type="ECO:0000256" key="4">
    <source>
        <dbReference type="ARBA" id="ARBA00023139"/>
    </source>
</evidence>
<dbReference type="Proteomes" id="UP000295611">
    <property type="component" value="Unassembled WGS sequence"/>
</dbReference>
<dbReference type="GO" id="GO:0009279">
    <property type="term" value="C:cell outer membrane"/>
    <property type="evidence" value="ECO:0007669"/>
    <property type="project" value="UniProtKB-SubCell"/>
</dbReference>
<protein>
    <recommendedName>
        <fullName evidence="8">Peptidoglycan-associated lipoprotein</fullName>
        <shortName evidence="8">PAL</shortName>
    </recommendedName>
</protein>
<dbReference type="PRINTS" id="PR01021">
    <property type="entry name" value="OMPADOMAIN"/>
</dbReference>
<keyword evidence="3 8" id="KW-0472">Membrane</keyword>
<keyword evidence="1 8" id="KW-0132">Cell division</keyword>
<dbReference type="PANTHER" id="PTHR30329:SF21">
    <property type="entry name" value="LIPOPROTEIN YIAD-RELATED"/>
    <property type="match status" value="1"/>
</dbReference>
<dbReference type="Gene3D" id="3.30.1330.60">
    <property type="entry name" value="OmpA-like domain"/>
    <property type="match status" value="1"/>
</dbReference>
<name>A0A4R7B9T7_9NEIS</name>
<dbReference type="Pfam" id="PF00691">
    <property type="entry name" value="OmpA"/>
    <property type="match status" value="1"/>
</dbReference>
<comment type="subcellular location">
    <subcellularLocation>
        <location evidence="8">Cell outer membrane</location>
        <topology evidence="8">Lipid-anchor</topology>
    </subcellularLocation>
</comment>
<comment type="caution">
    <text evidence="12">The sequence shown here is derived from an EMBL/GenBank/DDBJ whole genome shotgun (WGS) entry which is preliminary data.</text>
</comment>
<keyword evidence="4 8" id="KW-0564">Palmitate</keyword>
<evidence type="ECO:0000259" key="11">
    <source>
        <dbReference type="PROSITE" id="PS51123"/>
    </source>
</evidence>
<dbReference type="HAMAP" id="MF_02204">
    <property type="entry name" value="Pal"/>
    <property type="match status" value="1"/>
</dbReference>
<dbReference type="CDD" id="cd07185">
    <property type="entry name" value="OmpA_C-like"/>
    <property type="match status" value="1"/>
</dbReference>
<keyword evidence="13" id="KW-1185">Reference proteome</keyword>
<keyword evidence="5 8" id="KW-0998">Cell outer membrane</keyword>
<dbReference type="PROSITE" id="PS01068">
    <property type="entry name" value="OMPA_1"/>
    <property type="match status" value="1"/>
</dbReference>
<dbReference type="InterPro" id="IPR039001">
    <property type="entry name" value="Pal"/>
</dbReference>
<evidence type="ECO:0000256" key="10">
    <source>
        <dbReference type="SAM" id="SignalP"/>
    </source>
</evidence>
<comment type="subunit">
    <text evidence="8">The Tol-Pal system is composed of five core proteins: the inner membrane proteins TolA, TolQ and TolR, the periplasmic protein TolB and the outer membrane protein Pal. They form a network linking the inner and outer membranes and the peptidoglycan layer.</text>
</comment>
<dbReference type="AlphaFoldDB" id="A0A4R7B9T7"/>
<dbReference type="GO" id="GO:0051301">
    <property type="term" value="P:cell division"/>
    <property type="evidence" value="ECO:0007669"/>
    <property type="project" value="UniProtKB-UniRule"/>
</dbReference>
<dbReference type="PROSITE" id="PS51123">
    <property type="entry name" value="OMPA_2"/>
    <property type="match status" value="1"/>
</dbReference>
<dbReference type="InterPro" id="IPR006665">
    <property type="entry name" value="OmpA-like"/>
</dbReference>